<dbReference type="PROSITE" id="PS51257">
    <property type="entry name" value="PROKAR_LIPOPROTEIN"/>
    <property type="match status" value="1"/>
</dbReference>
<protein>
    <submittedName>
        <fullName evidence="1">Uncharacterized protein</fullName>
    </submittedName>
</protein>
<name>A0A6J4K5K9_9BACT</name>
<accession>A0A6J4K5K9</accession>
<dbReference type="AlphaFoldDB" id="A0A6J4K5K9"/>
<gene>
    <name evidence="1" type="ORF">AVDCRST_MAG40-94</name>
</gene>
<reference evidence="1" key="1">
    <citation type="submission" date="2020-02" db="EMBL/GenBank/DDBJ databases">
        <authorList>
            <person name="Meier V. D."/>
        </authorList>
    </citation>
    <scope>NUCLEOTIDE SEQUENCE</scope>
    <source>
        <strain evidence="1">AVDCRST_MAG40</strain>
    </source>
</reference>
<dbReference type="EMBL" id="CADCTX010000029">
    <property type="protein sequence ID" value="CAA9296878.1"/>
    <property type="molecule type" value="Genomic_DNA"/>
</dbReference>
<evidence type="ECO:0000313" key="1">
    <source>
        <dbReference type="EMBL" id="CAA9296878.1"/>
    </source>
</evidence>
<proteinExistence type="predicted"/>
<organism evidence="1">
    <name type="scientific">uncultured Gemmatimonadaceae bacterium</name>
    <dbReference type="NCBI Taxonomy" id="246130"/>
    <lineage>
        <taxon>Bacteria</taxon>
        <taxon>Pseudomonadati</taxon>
        <taxon>Gemmatimonadota</taxon>
        <taxon>Gemmatimonadia</taxon>
        <taxon>Gemmatimonadales</taxon>
        <taxon>Gemmatimonadaceae</taxon>
        <taxon>environmental samples</taxon>
    </lineage>
</organism>
<sequence>MRLDRLSRLLVLPAASLGVLLACNSPFEPRRARQPDEQPAMLSVNVFFADSASAVAYPLDPPRAGATAMRSGVTVRAYLTTGVDRDGDVRRVVSDTLQLLDTTLTAATAASTAGAGATGAASTAPQYATPTYAAFIPRAERDFASRPVVVTRAPTISGLTPRPTPPAAYAVGRAGPDTITVRGGGDLLLALVLPSDSASRPGPLDPAQWSVLVQGDVGAPVVVTGPGLPPAVVRVPAELLPTSARGELVARLYAQRFVPSAVESLAFDPRAYRVALRVESRLAWRVRLAR</sequence>